<dbReference type="STRING" id="246404.A0A507DNS3"/>
<dbReference type="SUPFAM" id="SSF81383">
    <property type="entry name" value="F-box domain"/>
    <property type="match status" value="1"/>
</dbReference>
<dbReference type="InterPro" id="IPR036047">
    <property type="entry name" value="F-box-like_dom_sf"/>
</dbReference>
<evidence type="ECO:0000313" key="4">
    <source>
        <dbReference type="Proteomes" id="UP000320333"/>
    </source>
</evidence>
<gene>
    <name evidence="3" type="ORF">CcCBS67573_g09733</name>
</gene>
<evidence type="ECO:0000256" key="1">
    <source>
        <dbReference type="ARBA" id="ARBA00022786"/>
    </source>
</evidence>
<proteinExistence type="predicted"/>
<protein>
    <recommendedName>
        <fullName evidence="2">F-box protein Hrt3/FBXO9 C-terminal domain-containing protein</fullName>
    </recommendedName>
</protein>
<dbReference type="PANTHER" id="PTHR12874">
    <property type="entry name" value="F-BOX ONLY PROTEIN 48-RELATED"/>
    <property type="match status" value="1"/>
</dbReference>
<sequence>MTTHEWIAWRWQSVEVSVETGDQHLDIAVKGEVELPSSVGNAREEKDKQQQQQQQDAVRLSKALLLYNEASICEREGRLGDALTKYRQATRLEPNIDRMHHVKQSVAVAAAAAQQPSVNQRSQTHSVDEFDENSLQTYYSFGGGAVQPLPVVHDSTHTNVRFTPKHAEKPIPIAVLPSEIVTHVVKWTLALDFAMLPEIASTCKFLQRTTLAASQWRFLCEKHHGRSRGYSTHSLKLSEQLAKSYRNCWRAMYCEKPRLSFDGVYISRINYIRQGYAESFTNPYLIVTYFRYLRLFQDGSMCIWTTSTEPTQALKELSNVMDSPTNTRSLQQALGNPGGSHASVRYRREKSSAIAALKGLLFGTWKLHDDLLVMETAENVNGFYYKLSVSSTRRASHNKLSWMEFYHYKKSGDAEKEEASRNEIKSQRKAFVFSKVRSWKRASF</sequence>
<dbReference type="GO" id="GO:0031146">
    <property type="term" value="P:SCF-dependent proteasomal ubiquitin-dependent protein catabolic process"/>
    <property type="evidence" value="ECO:0007669"/>
    <property type="project" value="TreeGrafter"/>
</dbReference>
<dbReference type="EMBL" id="QEAP01000965">
    <property type="protein sequence ID" value="TPX53243.1"/>
    <property type="molecule type" value="Genomic_DNA"/>
</dbReference>
<dbReference type="GO" id="GO:0019005">
    <property type="term" value="C:SCF ubiquitin ligase complex"/>
    <property type="evidence" value="ECO:0007669"/>
    <property type="project" value="TreeGrafter"/>
</dbReference>
<dbReference type="OrthoDB" id="2117972at2759"/>
<evidence type="ECO:0000259" key="2">
    <source>
        <dbReference type="Pfam" id="PF19270"/>
    </source>
</evidence>
<dbReference type="Pfam" id="PF19270">
    <property type="entry name" value="FBO_C"/>
    <property type="match status" value="1"/>
</dbReference>
<comment type="caution">
    <text evidence="3">The sequence shown here is derived from an EMBL/GenBank/DDBJ whole genome shotgun (WGS) entry which is preliminary data.</text>
</comment>
<dbReference type="GO" id="GO:0005737">
    <property type="term" value="C:cytoplasm"/>
    <property type="evidence" value="ECO:0007669"/>
    <property type="project" value="TreeGrafter"/>
</dbReference>
<keyword evidence="1" id="KW-0833">Ubl conjugation pathway</keyword>
<accession>A0A507DNS3</accession>
<evidence type="ECO:0000313" key="3">
    <source>
        <dbReference type="EMBL" id="TPX53243.1"/>
    </source>
</evidence>
<organism evidence="3 4">
    <name type="scientific">Chytriomyces confervae</name>
    <dbReference type="NCBI Taxonomy" id="246404"/>
    <lineage>
        <taxon>Eukaryota</taxon>
        <taxon>Fungi</taxon>
        <taxon>Fungi incertae sedis</taxon>
        <taxon>Chytridiomycota</taxon>
        <taxon>Chytridiomycota incertae sedis</taxon>
        <taxon>Chytridiomycetes</taxon>
        <taxon>Chytridiales</taxon>
        <taxon>Chytriomycetaceae</taxon>
        <taxon>Chytriomyces</taxon>
    </lineage>
</organism>
<dbReference type="InterPro" id="IPR045464">
    <property type="entry name" value="Hrt3/FBXO9_C"/>
</dbReference>
<reference evidence="3 4" key="1">
    <citation type="journal article" date="2019" name="Sci. Rep.">
        <title>Comparative genomics of chytrid fungi reveal insights into the obligate biotrophic and pathogenic lifestyle of Synchytrium endobioticum.</title>
        <authorList>
            <person name="van de Vossenberg B.T.L.H."/>
            <person name="Warris S."/>
            <person name="Nguyen H.D.T."/>
            <person name="van Gent-Pelzer M.P.E."/>
            <person name="Joly D.L."/>
            <person name="van de Geest H.C."/>
            <person name="Bonants P.J.M."/>
            <person name="Smith D.S."/>
            <person name="Levesque C.A."/>
            <person name="van der Lee T.A.J."/>
        </authorList>
    </citation>
    <scope>NUCLEOTIDE SEQUENCE [LARGE SCALE GENOMIC DNA]</scope>
    <source>
        <strain evidence="3 4">CBS 675.73</strain>
    </source>
</reference>
<dbReference type="AlphaFoldDB" id="A0A507DNS3"/>
<name>A0A507DNS3_9FUNG</name>
<keyword evidence="4" id="KW-1185">Reference proteome</keyword>
<feature type="domain" description="F-box protein Hrt3/FBXO9 C-terminal" evidence="2">
    <location>
        <begin position="241"/>
        <end position="319"/>
    </location>
</feature>
<dbReference type="Proteomes" id="UP000320333">
    <property type="component" value="Unassembled WGS sequence"/>
</dbReference>
<dbReference type="PANTHER" id="PTHR12874:SF9">
    <property type="entry name" value="F-BOX ONLY PROTEIN 48"/>
    <property type="match status" value="1"/>
</dbReference>